<dbReference type="InterPro" id="IPR036514">
    <property type="entry name" value="SGNH_hydro_sf"/>
</dbReference>
<dbReference type="RefSeq" id="WP_188215608.1">
    <property type="nucleotide sequence ID" value="NZ_BAABGH010000010.1"/>
</dbReference>
<dbReference type="Gene3D" id="3.40.50.1110">
    <property type="entry name" value="SGNH hydrolase"/>
    <property type="match status" value="1"/>
</dbReference>
<sequence>MKKQTLFKVISILLPLVFILLFEIILRIGGYGEDYKLFHKVSTQSETDYLVMNKHIAKKYFKDNELQADNQSDLFLKTKTDSTFRIFVQGASTVVGFPYYRGGSFPRMLKHRLSQTFPNKNIEVINTGITAVNSYTLWDFTNAIIEQEPDLVIIYAGHNEYYGALGVGSSITYGSHPNLIRTYLYLKQFRFFQFLENTYYKISSSHNPKPSERETTLMEVMAKEQRIPFNSKIYQEGLKQYESNLNSILSTYQNHNIPVIISTLVSNEKDIKPFISDSIPNKQAFLEALSKDNMKSNKIAEQNALAAYTLGQHYLEKNQDSAKKYLHVAKELDLLRFRAPEKINTIIKSLSKKYHATLIDMKSIFESHSPFNSIGNELLTEHVHPNVMGQFLMADGFYNKIKELKLLKNWNDEIKYDEAIANIPVSEIDSIVGELTITDLKSSWPYNLNMSGKRPPLNYIESTSFEIQMAQNIHKKISNWDQIMAYAYRSYENDKKYEKALRIAQSLIFEYPEQSKVYQMAGEMCFKMQDFEKAAYYFSIFNYLDKSIISAEQLSSTYVKLNKIDLAKQTLLEAHKNALKVKKPINELNLE</sequence>
<gene>
    <name evidence="2" type="ORF">ICJ84_06710</name>
</gene>
<comment type="caution">
    <text evidence="2">The sequence shown here is derived from an EMBL/GenBank/DDBJ whole genome shotgun (WGS) entry which is preliminary data.</text>
</comment>
<evidence type="ECO:0008006" key="4">
    <source>
        <dbReference type="Google" id="ProtNLM"/>
    </source>
</evidence>
<accession>A0A8J6QSI5</accession>
<evidence type="ECO:0000256" key="1">
    <source>
        <dbReference type="SAM" id="Phobius"/>
    </source>
</evidence>
<dbReference type="Proteomes" id="UP000602057">
    <property type="component" value="Unassembled WGS sequence"/>
</dbReference>
<dbReference type="EMBL" id="JACVXC010000002">
    <property type="protein sequence ID" value="MBD0835119.1"/>
    <property type="molecule type" value="Genomic_DNA"/>
</dbReference>
<dbReference type="AlphaFoldDB" id="A0A8J6QSI5"/>
<dbReference type="GO" id="GO:0004622">
    <property type="term" value="F:phosphatidylcholine lysophospholipase activity"/>
    <property type="evidence" value="ECO:0007669"/>
    <property type="project" value="TreeGrafter"/>
</dbReference>
<keyword evidence="1" id="KW-0472">Membrane</keyword>
<keyword evidence="1" id="KW-1133">Transmembrane helix</keyword>
<reference evidence="2" key="1">
    <citation type="journal article" date="2013" name="Int. J. Syst. Evol. Microbiol.">
        <title>Aestuariibaculum suncheonense gen. nov., sp. nov., a marine bacterium of the family Flavobacteriaceae isolated from a tidal flat and emended descriptions of the genera Gaetbulibacter and Tamlana.</title>
        <authorList>
            <person name="Jeong S.H."/>
            <person name="Park M.S."/>
            <person name="Jin H.M."/>
            <person name="Lee K."/>
            <person name="Park W."/>
            <person name="Jeon C.O."/>
        </authorList>
    </citation>
    <scope>NUCLEOTIDE SEQUENCE</scope>
    <source>
        <strain evidence="2">SC17</strain>
    </source>
</reference>
<reference evidence="2" key="2">
    <citation type="submission" date="2020-09" db="EMBL/GenBank/DDBJ databases">
        <authorList>
            <person name="Wu Z."/>
        </authorList>
    </citation>
    <scope>NUCLEOTIDE SEQUENCE</scope>
    <source>
        <strain evidence="2">SC17</strain>
    </source>
</reference>
<keyword evidence="1" id="KW-0812">Transmembrane</keyword>
<keyword evidence="3" id="KW-1185">Reference proteome</keyword>
<proteinExistence type="predicted"/>
<dbReference type="InterPro" id="IPR011990">
    <property type="entry name" value="TPR-like_helical_dom_sf"/>
</dbReference>
<dbReference type="Gene3D" id="1.25.40.10">
    <property type="entry name" value="Tetratricopeptide repeat domain"/>
    <property type="match status" value="1"/>
</dbReference>
<dbReference type="SUPFAM" id="SSF52266">
    <property type="entry name" value="SGNH hydrolase"/>
    <property type="match status" value="1"/>
</dbReference>
<name>A0A8J6QSI5_9FLAO</name>
<protein>
    <recommendedName>
        <fullName evidence="4">SGNH hydrolase-type esterase domain-containing protein</fullName>
    </recommendedName>
</protein>
<feature type="transmembrane region" description="Helical" evidence="1">
    <location>
        <begin position="6"/>
        <end position="26"/>
    </location>
</feature>
<dbReference type="InterPro" id="IPR051532">
    <property type="entry name" value="Ester_Hydrolysis_Enzymes"/>
</dbReference>
<dbReference type="PANTHER" id="PTHR30383:SF5">
    <property type="entry name" value="SGNH HYDROLASE-TYPE ESTERASE DOMAIN-CONTAINING PROTEIN"/>
    <property type="match status" value="1"/>
</dbReference>
<dbReference type="SUPFAM" id="SSF48452">
    <property type="entry name" value="TPR-like"/>
    <property type="match status" value="1"/>
</dbReference>
<evidence type="ECO:0000313" key="3">
    <source>
        <dbReference type="Proteomes" id="UP000602057"/>
    </source>
</evidence>
<evidence type="ECO:0000313" key="2">
    <source>
        <dbReference type="EMBL" id="MBD0835119.1"/>
    </source>
</evidence>
<dbReference type="PANTHER" id="PTHR30383">
    <property type="entry name" value="THIOESTERASE 1/PROTEASE 1/LYSOPHOSPHOLIPASE L1"/>
    <property type="match status" value="1"/>
</dbReference>
<organism evidence="2 3">
    <name type="scientific">Aestuariibaculum suncheonense</name>
    <dbReference type="NCBI Taxonomy" id="1028745"/>
    <lineage>
        <taxon>Bacteria</taxon>
        <taxon>Pseudomonadati</taxon>
        <taxon>Bacteroidota</taxon>
        <taxon>Flavobacteriia</taxon>
        <taxon>Flavobacteriales</taxon>
        <taxon>Flavobacteriaceae</taxon>
    </lineage>
</organism>